<dbReference type="RefSeq" id="WP_274997501.1">
    <property type="nucleotide sequence ID" value="NZ_JAJQQP010000016.1"/>
</dbReference>
<accession>A0ABU2CIV2</accession>
<feature type="compositionally biased region" description="Gly residues" evidence="1">
    <location>
        <begin position="352"/>
        <end position="384"/>
    </location>
</feature>
<feature type="transmembrane region" description="Helical" evidence="2">
    <location>
        <begin position="144"/>
        <end position="171"/>
    </location>
</feature>
<feature type="transmembrane region" description="Helical" evidence="2">
    <location>
        <begin position="249"/>
        <end position="271"/>
    </location>
</feature>
<feature type="compositionally biased region" description="Low complexity" evidence="1">
    <location>
        <begin position="340"/>
        <end position="351"/>
    </location>
</feature>
<evidence type="ECO:0008006" key="5">
    <source>
        <dbReference type="Google" id="ProtNLM"/>
    </source>
</evidence>
<feature type="region of interest" description="Disordered" evidence="1">
    <location>
        <begin position="302"/>
        <end position="389"/>
    </location>
</feature>
<feature type="region of interest" description="Disordered" evidence="1">
    <location>
        <begin position="411"/>
        <end position="473"/>
    </location>
</feature>
<reference evidence="3 4" key="1">
    <citation type="submission" date="2023-07" db="EMBL/GenBank/DDBJ databases">
        <title>Sequencing the genomes of 1000 actinobacteria strains.</title>
        <authorList>
            <person name="Klenk H.-P."/>
        </authorList>
    </citation>
    <scope>NUCLEOTIDE SEQUENCE [LARGE SCALE GENOMIC DNA]</scope>
    <source>
        <strain evidence="3 4">DSM 45554</strain>
    </source>
</reference>
<dbReference type="EMBL" id="JAVDYE010000001">
    <property type="protein sequence ID" value="MDR7381243.1"/>
    <property type="molecule type" value="Genomic_DNA"/>
</dbReference>
<keyword evidence="2" id="KW-1133">Transmembrane helix</keyword>
<feature type="transmembrane region" description="Helical" evidence="2">
    <location>
        <begin position="177"/>
        <end position="204"/>
    </location>
</feature>
<gene>
    <name evidence="3" type="ORF">J2S48_000758</name>
</gene>
<evidence type="ECO:0000313" key="3">
    <source>
        <dbReference type="EMBL" id="MDR7381243.1"/>
    </source>
</evidence>
<feature type="transmembrane region" description="Helical" evidence="2">
    <location>
        <begin position="216"/>
        <end position="237"/>
    </location>
</feature>
<dbReference type="Proteomes" id="UP001183585">
    <property type="component" value="Unassembled WGS sequence"/>
</dbReference>
<sequence length="473" mass="46650">MDVCSLPLVAQVCAGSASTAVSPIQPVADLVGDLAAWVLEGMWALMVTTTMTDVTSAPFRRVYALVFGIAVLVMLLFFLLQIITGMVRRDPGALGRGALGLGKSILGSFVVVTLTAALLEITDQLCHGLVQAAGTTMEEVGHRLIVMVTGIAISNMAVGVGPLLTLFLAGLALSGAFAVWISLLVRSALILVAIALAPLALAGASWDATRGWVTKWATFTVALILSKLVMVVIFLIATEQMSAPIEADIASLAEPLTGIVLLVVGAFAPYLTYKVINFVGFDLYQTMTTESDAKEAINRPVPYMPGGWSRPSPAKVLGSDGTAGDGGGGGGGGGGGEGAGASRTTTASSGTSVGGGTEATGAGSAAGTGAGSSAGAGAAAGSGAGAAAAGPAAPVVAGAALAKAAFDSGATTGQALSGQAAQTSDGATLPSAEQLAQAGAPSSARPTQPASTGAEPPSTPPRDQPGILFQDGE</sequence>
<keyword evidence="2" id="KW-0812">Transmembrane</keyword>
<evidence type="ECO:0000313" key="4">
    <source>
        <dbReference type="Proteomes" id="UP001183585"/>
    </source>
</evidence>
<keyword evidence="2" id="KW-0472">Membrane</keyword>
<evidence type="ECO:0000256" key="2">
    <source>
        <dbReference type="SAM" id="Phobius"/>
    </source>
</evidence>
<keyword evidence="4" id="KW-1185">Reference proteome</keyword>
<proteinExistence type="predicted"/>
<feature type="transmembrane region" description="Helical" evidence="2">
    <location>
        <begin position="104"/>
        <end position="123"/>
    </location>
</feature>
<feature type="compositionally biased region" description="Polar residues" evidence="1">
    <location>
        <begin position="411"/>
        <end position="426"/>
    </location>
</feature>
<protein>
    <recommendedName>
        <fullName evidence="5">TrbL/VirB6 plasmid conjugal transfer protein</fullName>
    </recommendedName>
</protein>
<feature type="transmembrane region" description="Helical" evidence="2">
    <location>
        <begin position="62"/>
        <end position="84"/>
    </location>
</feature>
<feature type="compositionally biased region" description="Gly residues" evidence="1">
    <location>
        <begin position="321"/>
        <end position="339"/>
    </location>
</feature>
<comment type="caution">
    <text evidence="3">The sequence shown here is derived from an EMBL/GenBank/DDBJ whole genome shotgun (WGS) entry which is preliminary data.</text>
</comment>
<name>A0ABU2CIV2_9MICO</name>
<organism evidence="3 4">
    <name type="scientific">Promicromonospora iranensis</name>
    <dbReference type="NCBI Taxonomy" id="1105144"/>
    <lineage>
        <taxon>Bacteria</taxon>
        <taxon>Bacillati</taxon>
        <taxon>Actinomycetota</taxon>
        <taxon>Actinomycetes</taxon>
        <taxon>Micrococcales</taxon>
        <taxon>Promicromonosporaceae</taxon>
        <taxon>Promicromonospora</taxon>
    </lineage>
</organism>
<evidence type="ECO:0000256" key="1">
    <source>
        <dbReference type="SAM" id="MobiDB-lite"/>
    </source>
</evidence>